<evidence type="ECO:0000256" key="1">
    <source>
        <dbReference type="SAM" id="MobiDB-lite"/>
    </source>
</evidence>
<feature type="compositionally biased region" description="Basic and acidic residues" evidence="1">
    <location>
        <begin position="50"/>
        <end position="70"/>
    </location>
</feature>
<gene>
    <name evidence="4" type="ORF">ACFQY8_02105</name>
</gene>
<feature type="transmembrane region" description="Helical" evidence="2">
    <location>
        <begin position="164"/>
        <end position="182"/>
    </location>
</feature>
<keyword evidence="5" id="KW-1185">Reference proteome</keyword>
<sequence>MADATNPVDEAATQTIEAIKDEVRDSVQASAQTVPNLIPTNGANNTNNANDEKTSESTDLDAKRDAERRVAGAAASVSSIASQTHTHASTYGTERESSHDSLHKNHENHEKKNAVPRARRMKLSLTQVDPWSVTKVSFMLLIAVGLIQLVAVIFLYFVLDAAGLFSSLTSIVSSAGLSSGGFDISSFLSLGRVVSIFTIIAVFEIVIGTVLAAIGAFLYNIVSSLVGGIHVTLGDD</sequence>
<accession>A0ABW2Y2Q6</accession>
<feature type="transmembrane region" description="Helical" evidence="2">
    <location>
        <begin position="138"/>
        <end position="158"/>
    </location>
</feature>
<name>A0ABW2Y2Q6_9BIFI</name>
<evidence type="ECO:0000313" key="5">
    <source>
        <dbReference type="Proteomes" id="UP001597036"/>
    </source>
</evidence>
<dbReference type="Proteomes" id="UP001597036">
    <property type="component" value="Unassembled WGS sequence"/>
</dbReference>
<dbReference type="Pfam" id="PF12089">
    <property type="entry name" value="DUF3566"/>
    <property type="match status" value="1"/>
</dbReference>
<feature type="compositionally biased region" description="Low complexity" evidence="1">
    <location>
        <begin position="71"/>
        <end position="82"/>
    </location>
</feature>
<feature type="domain" description="DUF3566" evidence="3">
    <location>
        <begin position="119"/>
        <end position="235"/>
    </location>
</feature>
<proteinExistence type="predicted"/>
<keyword evidence="2" id="KW-0472">Membrane</keyword>
<keyword evidence="2" id="KW-1133">Transmembrane helix</keyword>
<feature type="compositionally biased region" description="Basic and acidic residues" evidence="1">
    <location>
        <begin position="93"/>
        <end position="113"/>
    </location>
</feature>
<evidence type="ECO:0000313" key="4">
    <source>
        <dbReference type="EMBL" id="MFD0704544.1"/>
    </source>
</evidence>
<reference evidence="5" key="1">
    <citation type="journal article" date="2019" name="Int. J. Syst. Evol. Microbiol.">
        <title>The Global Catalogue of Microorganisms (GCM) 10K type strain sequencing project: providing services to taxonomists for standard genome sequencing and annotation.</title>
        <authorList>
            <consortium name="The Broad Institute Genomics Platform"/>
            <consortium name="The Broad Institute Genome Sequencing Center for Infectious Disease"/>
            <person name="Wu L."/>
            <person name="Ma J."/>
        </authorList>
    </citation>
    <scope>NUCLEOTIDE SEQUENCE [LARGE SCALE GENOMIC DNA]</scope>
    <source>
        <strain evidence="5">CCM 8604</strain>
    </source>
</reference>
<feature type="compositionally biased region" description="Polar residues" evidence="1">
    <location>
        <begin position="83"/>
        <end position="92"/>
    </location>
</feature>
<feature type="compositionally biased region" description="Polar residues" evidence="1">
    <location>
        <begin position="27"/>
        <end position="39"/>
    </location>
</feature>
<protein>
    <submittedName>
        <fullName evidence="4">DUF3566 domain-containing protein</fullName>
    </submittedName>
</protein>
<evidence type="ECO:0000259" key="3">
    <source>
        <dbReference type="Pfam" id="PF12089"/>
    </source>
</evidence>
<organism evidence="4 5">
    <name type="scientific">Alloscardovia venturai</name>
    <dbReference type="NCBI Taxonomy" id="1769421"/>
    <lineage>
        <taxon>Bacteria</taxon>
        <taxon>Bacillati</taxon>
        <taxon>Actinomycetota</taxon>
        <taxon>Actinomycetes</taxon>
        <taxon>Bifidobacteriales</taxon>
        <taxon>Bifidobacteriaceae</taxon>
        <taxon>Alloscardovia</taxon>
    </lineage>
</organism>
<dbReference type="InterPro" id="IPR021949">
    <property type="entry name" value="DUF3566_TM"/>
</dbReference>
<comment type="caution">
    <text evidence="4">The sequence shown here is derived from an EMBL/GenBank/DDBJ whole genome shotgun (WGS) entry which is preliminary data.</text>
</comment>
<feature type="compositionally biased region" description="Low complexity" evidence="1">
    <location>
        <begin position="40"/>
        <end position="49"/>
    </location>
</feature>
<keyword evidence="2" id="KW-0812">Transmembrane</keyword>
<dbReference type="EMBL" id="JBHTHQ010000012">
    <property type="protein sequence ID" value="MFD0704544.1"/>
    <property type="molecule type" value="Genomic_DNA"/>
</dbReference>
<dbReference type="RefSeq" id="WP_377938127.1">
    <property type="nucleotide sequence ID" value="NZ_JBHTHQ010000012.1"/>
</dbReference>
<evidence type="ECO:0000256" key="2">
    <source>
        <dbReference type="SAM" id="Phobius"/>
    </source>
</evidence>
<feature type="transmembrane region" description="Helical" evidence="2">
    <location>
        <begin position="194"/>
        <end position="219"/>
    </location>
</feature>
<feature type="region of interest" description="Disordered" evidence="1">
    <location>
        <begin position="22"/>
        <end position="116"/>
    </location>
</feature>